<organism evidence="2 3">
    <name type="scientific">Acanthamoeba castellanii (strain ATCC 30010 / Neff)</name>
    <dbReference type="NCBI Taxonomy" id="1257118"/>
    <lineage>
        <taxon>Eukaryota</taxon>
        <taxon>Amoebozoa</taxon>
        <taxon>Discosea</taxon>
        <taxon>Longamoebia</taxon>
        <taxon>Centramoebida</taxon>
        <taxon>Acanthamoebidae</taxon>
        <taxon>Acanthamoeba</taxon>
    </lineage>
</organism>
<proteinExistence type="predicted"/>
<evidence type="ECO:0000256" key="1">
    <source>
        <dbReference type="SAM" id="MobiDB-lite"/>
    </source>
</evidence>
<dbReference type="KEGG" id="acan:ACA1_389710"/>
<evidence type="ECO:0000313" key="2">
    <source>
        <dbReference type="EMBL" id="ELR11250.1"/>
    </source>
</evidence>
<dbReference type="Proteomes" id="UP000011083">
    <property type="component" value="Unassembled WGS sequence"/>
</dbReference>
<name>L8GDQ6_ACACF</name>
<dbReference type="EMBL" id="KB008156">
    <property type="protein sequence ID" value="ELR11250.1"/>
    <property type="molecule type" value="Genomic_DNA"/>
</dbReference>
<keyword evidence="3" id="KW-1185">Reference proteome</keyword>
<evidence type="ECO:0000313" key="3">
    <source>
        <dbReference type="Proteomes" id="UP000011083"/>
    </source>
</evidence>
<dbReference type="RefSeq" id="XP_004333263.1">
    <property type="nucleotide sequence ID" value="XM_004333215.1"/>
</dbReference>
<sequence length="72" mass="8153">MERRQDLKEKARHSKRLLDNPGPIECGDHGRLSPAGRGPTVRRHWVSARSKMKEVDAGGERQPLAMAHRLMS</sequence>
<accession>L8GDQ6</accession>
<gene>
    <name evidence="2" type="ORF">ACA1_389710</name>
</gene>
<dbReference type="GeneID" id="14911558"/>
<reference evidence="2 3" key="1">
    <citation type="journal article" date="2013" name="Genome Biol.">
        <title>Genome of Acanthamoeba castellanii highlights extensive lateral gene transfer and early evolution of tyrosine kinase signaling.</title>
        <authorList>
            <person name="Clarke M."/>
            <person name="Lohan A.J."/>
            <person name="Liu B."/>
            <person name="Lagkouvardos I."/>
            <person name="Roy S."/>
            <person name="Zafar N."/>
            <person name="Bertelli C."/>
            <person name="Schilde C."/>
            <person name="Kianianmomeni A."/>
            <person name="Burglin T.R."/>
            <person name="Frech C."/>
            <person name="Turcotte B."/>
            <person name="Kopec K.O."/>
            <person name="Synnott J.M."/>
            <person name="Choo C."/>
            <person name="Paponov I."/>
            <person name="Finkler A."/>
            <person name="Soon Heng Tan C."/>
            <person name="Hutchins A.P."/>
            <person name="Weinmeier T."/>
            <person name="Rattei T."/>
            <person name="Chu J.S."/>
            <person name="Gimenez G."/>
            <person name="Irimia M."/>
            <person name="Rigden D.J."/>
            <person name="Fitzpatrick D.A."/>
            <person name="Lorenzo-Morales J."/>
            <person name="Bateman A."/>
            <person name="Chiu C.H."/>
            <person name="Tang P."/>
            <person name="Hegemann P."/>
            <person name="Fromm H."/>
            <person name="Raoult D."/>
            <person name="Greub G."/>
            <person name="Miranda-Saavedra D."/>
            <person name="Chen N."/>
            <person name="Nash P."/>
            <person name="Ginger M.L."/>
            <person name="Horn M."/>
            <person name="Schaap P."/>
            <person name="Caler L."/>
            <person name="Loftus B."/>
        </authorList>
    </citation>
    <scope>NUCLEOTIDE SEQUENCE [LARGE SCALE GENOMIC DNA]</scope>
    <source>
        <strain evidence="2 3">Neff</strain>
    </source>
</reference>
<dbReference type="VEuPathDB" id="AmoebaDB:ACA1_389710"/>
<dbReference type="AlphaFoldDB" id="L8GDQ6"/>
<feature type="region of interest" description="Disordered" evidence="1">
    <location>
        <begin position="1"/>
        <end position="72"/>
    </location>
</feature>
<protein>
    <submittedName>
        <fullName evidence="2">Uncharacterized protein</fullName>
    </submittedName>
</protein>